<dbReference type="GO" id="GO:0006355">
    <property type="term" value="P:regulation of DNA-templated transcription"/>
    <property type="evidence" value="ECO:0007669"/>
    <property type="project" value="InterPro"/>
</dbReference>
<dbReference type="GO" id="GO:0003677">
    <property type="term" value="F:DNA binding"/>
    <property type="evidence" value="ECO:0007669"/>
    <property type="project" value="InterPro"/>
</dbReference>
<keyword evidence="5" id="KW-0234">DNA repair</keyword>
<evidence type="ECO:0000259" key="8">
    <source>
        <dbReference type="Pfam" id="PF00717"/>
    </source>
</evidence>
<dbReference type="InterPro" id="IPR006197">
    <property type="entry name" value="Peptidase_S24_LexA"/>
</dbReference>
<accession>A0AAJ5F6R3</accession>
<dbReference type="GO" id="GO:0009432">
    <property type="term" value="P:SOS response"/>
    <property type="evidence" value="ECO:0007669"/>
    <property type="project" value="UniProtKB-KW"/>
</dbReference>
<organism evidence="9 10">
    <name type="scientific">Deinococcus metallilatus</name>
    <dbReference type="NCBI Taxonomy" id="1211322"/>
    <lineage>
        <taxon>Bacteria</taxon>
        <taxon>Thermotogati</taxon>
        <taxon>Deinococcota</taxon>
        <taxon>Deinococci</taxon>
        <taxon>Deinococcales</taxon>
        <taxon>Deinococcaceae</taxon>
        <taxon>Deinococcus</taxon>
    </lineage>
</organism>
<dbReference type="GO" id="GO:0016787">
    <property type="term" value="F:hydrolase activity"/>
    <property type="evidence" value="ECO:0007669"/>
    <property type="project" value="UniProtKB-KW"/>
</dbReference>
<keyword evidence="6" id="KW-0742">SOS response</keyword>
<evidence type="ECO:0000256" key="5">
    <source>
        <dbReference type="ARBA" id="ARBA00023204"/>
    </source>
</evidence>
<sequence length="154" mass="16475">MTRAGVPQAGDAERVIAFPIVGEVAAGEPTLAEQHIEGYAARLSDVLDLREGDFLLKVRGDSMIGVGIFPGDLVAIHPSLDEPHSGEIALVVVPGENTATLKRWQRNNGTVTLHSENPAYAPLTYKVSEVRVEGCLVGHIGTGRTRRTHPPHEG</sequence>
<dbReference type="PRINTS" id="PR00726">
    <property type="entry name" value="LEXASERPTASE"/>
</dbReference>
<dbReference type="EMBL" id="VBRC01000003">
    <property type="protein sequence ID" value="TLK30163.1"/>
    <property type="molecule type" value="Genomic_DNA"/>
</dbReference>
<dbReference type="Gene3D" id="2.10.109.10">
    <property type="entry name" value="Umud Fragment, subunit A"/>
    <property type="match status" value="1"/>
</dbReference>
<dbReference type="SUPFAM" id="SSF51306">
    <property type="entry name" value="LexA/Signal peptidase"/>
    <property type="match status" value="1"/>
</dbReference>
<keyword evidence="3 7" id="KW-0378">Hydrolase</keyword>
<evidence type="ECO:0000313" key="10">
    <source>
        <dbReference type="Proteomes" id="UP000308000"/>
    </source>
</evidence>
<keyword evidence="4 7" id="KW-0068">Autocatalytic cleavage</keyword>
<dbReference type="AlphaFoldDB" id="A0AAJ5F6R3"/>
<dbReference type="PANTHER" id="PTHR33516:SF2">
    <property type="entry name" value="LEXA REPRESSOR-RELATED"/>
    <property type="match status" value="1"/>
</dbReference>
<dbReference type="InterPro" id="IPR039418">
    <property type="entry name" value="LexA-like"/>
</dbReference>
<comment type="similarity">
    <text evidence="1 7">Belongs to the peptidase S24 family.</text>
</comment>
<dbReference type="InterPro" id="IPR036286">
    <property type="entry name" value="LexA/Signal_pep-like_sf"/>
</dbReference>
<dbReference type="InterPro" id="IPR050077">
    <property type="entry name" value="LexA_repressor"/>
</dbReference>
<proteinExistence type="inferred from homology"/>
<protein>
    <submittedName>
        <fullName evidence="9">Repressor LexA</fullName>
    </submittedName>
</protein>
<name>A0AAJ5F6R3_9DEIO</name>
<dbReference type="InterPro" id="IPR015927">
    <property type="entry name" value="Peptidase_S24_S26A/B/C"/>
</dbReference>
<keyword evidence="2" id="KW-0227">DNA damage</keyword>
<evidence type="ECO:0000256" key="7">
    <source>
        <dbReference type="RuleBase" id="RU003991"/>
    </source>
</evidence>
<dbReference type="GO" id="GO:0006281">
    <property type="term" value="P:DNA repair"/>
    <property type="evidence" value="ECO:0007669"/>
    <property type="project" value="UniProtKB-KW"/>
</dbReference>
<dbReference type="Pfam" id="PF00717">
    <property type="entry name" value="Peptidase_S24"/>
    <property type="match status" value="1"/>
</dbReference>
<evidence type="ECO:0000313" key="9">
    <source>
        <dbReference type="EMBL" id="TLK30163.1"/>
    </source>
</evidence>
<dbReference type="PANTHER" id="PTHR33516">
    <property type="entry name" value="LEXA REPRESSOR"/>
    <property type="match status" value="1"/>
</dbReference>
<reference evidence="9 10" key="1">
    <citation type="submission" date="2019-04" db="EMBL/GenBank/DDBJ databases">
        <title>Deinococcus metalilatus MA1002 mutant No.5.</title>
        <authorList>
            <person name="Park W."/>
            <person name="Park C."/>
        </authorList>
    </citation>
    <scope>NUCLEOTIDE SEQUENCE [LARGE SCALE GENOMIC DNA]</scope>
    <source>
        <strain evidence="9 10">MA1002-m5</strain>
    </source>
</reference>
<dbReference type="CDD" id="cd06529">
    <property type="entry name" value="S24_LexA-like"/>
    <property type="match status" value="1"/>
</dbReference>
<evidence type="ECO:0000256" key="1">
    <source>
        <dbReference type="ARBA" id="ARBA00007484"/>
    </source>
</evidence>
<evidence type="ECO:0000256" key="6">
    <source>
        <dbReference type="ARBA" id="ARBA00023236"/>
    </source>
</evidence>
<feature type="domain" description="Peptidase S24/S26A/S26B/S26C" evidence="8">
    <location>
        <begin position="19"/>
        <end position="136"/>
    </location>
</feature>
<comment type="caution">
    <text evidence="9">The sequence shown here is derived from an EMBL/GenBank/DDBJ whole genome shotgun (WGS) entry which is preliminary data.</text>
</comment>
<dbReference type="Proteomes" id="UP000308000">
    <property type="component" value="Unassembled WGS sequence"/>
</dbReference>
<evidence type="ECO:0000256" key="3">
    <source>
        <dbReference type="ARBA" id="ARBA00022801"/>
    </source>
</evidence>
<gene>
    <name evidence="9" type="ORF">FCS05_06060</name>
</gene>
<evidence type="ECO:0000256" key="4">
    <source>
        <dbReference type="ARBA" id="ARBA00022813"/>
    </source>
</evidence>
<evidence type="ECO:0000256" key="2">
    <source>
        <dbReference type="ARBA" id="ARBA00022763"/>
    </source>
</evidence>